<dbReference type="EMBL" id="BAAADM010000023">
    <property type="protein sequence ID" value="GAA0434952.1"/>
    <property type="molecule type" value="Genomic_DNA"/>
</dbReference>
<protein>
    <submittedName>
        <fullName evidence="1">Nucleotidyltransferase substrate binding protein</fullName>
    </submittedName>
</protein>
<comment type="caution">
    <text evidence="1">The sequence shown here is derived from an EMBL/GenBank/DDBJ whole genome shotgun (WGS) entry which is preliminary data.</text>
</comment>
<evidence type="ECO:0000313" key="2">
    <source>
        <dbReference type="Proteomes" id="UP001501459"/>
    </source>
</evidence>
<sequence>MTSSKDIRWKQRFENFERSYKRLNKYASGSITNELERAGIIHFFEMTFELAWKVLKDYLEKEGFIVDSPRQAIKQAFQMGLIDDDHIWMEALEKRNMTVHTYDEETAKELTEDIVTSFLPAVRTLYRTLSEEW</sequence>
<dbReference type="RefSeq" id="WP_343751505.1">
    <property type="nucleotide sequence ID" value="NZ_BAAADM010000023.1"/>
</dbReference>
<dbReference type="Pfam" id="PF08780">
    <property type="entry name" value="NTase_sub_bind"/>
    <property type="match status" value="1"/>
</dbReference>
<accession>A0ABP3J2G8</accession>
<reference evidence="2" key="1">
    <citation type="journal article" date="2019" name="Int. J. Syst. Evol. Microbiol.">
        <title>The Global Catalogue of Microorganisms (GCM) 10K type strain sequencing project: providing services to taxonomists for standard genome sequencing and annotation.</title>
        <authorList>
            <consortium name="The Broad Institute Genomics Platform"/>
            <consortium name="The Broad Institute Genome Sequencing Center for Infectious Disease"/>
            <person name="Wu L."/>
            <person name="Ma J."/>
        </authorList>
    </citation>
    <scope>NUCLEOTIDE SEQUENCE [LARGE SCALE GENOMIC DNA]</scope>
    <source>
        <strain evidence="2">JCM 12149</strain>
    </source>
</reference>
<name>A0ABP3J2G8_9BACI</name>
<dbReference type="SUPFAM" id="SSF81593">
    <property type="entry name" value="Nucleotidyltransferase substrate binding subunit/domain"/>
    <property type="match status" value="1"/>
</dbReference>
<organism evidence="1 2">
    <name type="scientific">Lentibacillus halophilus</name>
    <dbReference type="NCBI Taxonomy" id="295065"/>
    <lineage>
        <taxon>Bacteria</taxon>
        <taxon>Bacillati</taxon>
        <taxon>Bacillota</taxon>
        <taxon>Bacilli</taxon>
        <taxon>Bacillales</taxon>
        <taxon>Bacillaceae</taxon>
        <taxon>Lentibacillus</taxon>
    </lineage>
</organism>
<evidence type="ECO:0000313" key="1">
    <source>
        <dbReference type="EMBL" id="GAA0434952.1"/>
    </source>
</evidence>
<keyword evidence="2" id="KW-1185">Reference proteome</keyword>
<proteinExistence type="predicted"/>
<dbReference type="NCBIfam" id="TIGR01987">
    <property type="entry name" value="HI0074"/>
    <property type="match status" value="1"/>
</dbReference>
<dbReference type="Proteomes" id="UP001501459">
    <property type="component" value="Unassembled WGS sequence"/>
</dbReference>
<gene>
    <name evidence="1" type="ORF">GCM10008983_09410</name>
</gene>
<dbReference type="InterPro" id="IPR010235">
    <property type="entry name" value="HepT"/>
</dbReference>
<dbReference type="Gene3D" id="1.20.120.330">
    <property type="entry name" value="Nucleotidyltransferases domain 2"/>
    <property type="match status" value="1"/>
</dbReference>